<keyword evidence="4" id="KW-1185">Reference proteome</keyword>
<evidence type="ECO:0000259" key="2">
    <source>
        <dbReference type="Pfam" id="PF13490"/>
    </source>
</evidence>
<reference evidence="3 4" key="1">
    <citation type="submission" date="2019-08" db="EMBL/GenBank/DDBJ databases">
        <title>Deep-cultivation of Planctomycetes and their phenomic and genomic characterization uncovers novel biology.</title>
        <authorList>
            <person name="Wiegand S."/>
            <person name="Jogler M."/>
            <person name="Boedeker C."/>
            <person name="Pinto D."/>
            <person name="Vollmers J."/>
            <person name="Rivas-Marin E."/>
            <person name="Kohn T."/>
            <person name="Peeters S.H."/>
            <person name="Heuer A."/>
            <person name="Rast P."/>
            <person name="Oberbeckmann S."/>
            <person name="Bunk B."/>
            <person name="Jeske O."/>
            <person name="Meyerdierks A."/>
            <person name="Storesund J.E."/>
            <person name="Kallscheuer N."/>
            <person name="Luecker S."/>
            <person name="Lage O.M."/>
            <person name="Pohl T."/>
            <person name="Merkel B.J."/>
            <person name="Hornburger P."/>
            <person name="Mueller R.-W."/>
            <person name="Bruemmer F."/>
            <person name="Labrenz M."/>
            <person name="Spormann A.M."/>
            <person name="Op den Camp H."/>
            <person name="Overmann J."/>
            <person name="Amann R."/>
            <person name="Jetten M.S.M."/>
            <person name="Mascher T."/>
            <person name="Medema M.H."/>
            <person name="Devos D.P."/>
            <person name="Kaster A.-K."/>
            <person name="Ovreas L."/>
            <person name="Rohde M."/>
            <person name="Galperin M.Y."/>
            <person name="Jogler C."/>
        </authorList>
    </citation>
    <scope>NUCLEOTIDE SEQUENCE [LARGE SCALE GENOMIC DNA]</scope>
    <source>
        <strain evidence="3 4">UC8</strain>
    </source>
</reference>
<dbReference type="AlphaFoldDB" id="A0A5B9QQM0"/>
<keyword evidence="1" id="KW-0472">Membrane</keyword>
<dbReference type="Pfam" id="PF13490">
    <property type="entry name" value="zf-HC2"/>
    <property type="match status" value="1"/>
</dbReference>
<keyword evidence="1" id="KW-0812">Transmembrane</keyword>
<protein>
    <recommendedName>
        <fullName evidence="2">Putative zinc-finger domain-containing protein</fullName>
    </recommendedName>
</protein>
<feature type="domain" description="Putative zinc-finger" evidence="2">
    <location>
        <begin position="6"/>
        <end position="40"/>
    </location>
</feature>
<dbReference type="Proteomes" id="UP000325286">
    <property type="component" value="Chromosome"/>
</dbReference>
<feature type="transmembrane region" description="Helical" evidence="1">
    <location>
        <begin position="95"/>
        <end position="116"/>
    </location>
</feature>
<gene>
    <name evidence="3" type="ORF">UC8_33270</name>
</gene>
<dbReference type="EMBL" id="CP042914">
    <property type="protein sequence ID" value="QEG41308.1"/>
    <property type="molecule type" value="Genomic_DNA"/>
</dbReference>
<name>A0A5B9QQM0_9BACT</name>
<evidence type="ECO:0000256" key="1">
    <source>
        <dbReference type="SAM" id="Phobius"/>
    </source>
</evidence>
<keyword evidence="1" id="KW-1133">Transmembrane helix</keyword>
<dbReference type="OrthoDB" id="263761at2"/>
<organism evidence="3 4">
    <name type="scientific">Roseimaritima ulvae</name>
    <dbReference type="NCBI Taxonomy" id="980254"/>
    <lineage>
        <taxon>Bacteria</taxon>
        <taxon>Pseudomonadati</taxon>
        <taxon>Planctomycetota</taxon>
        <taxon>Planctomycetia</taxon>
        <taxon>Pirellulales</taxon>
        <taxon>Pirellulaceae</taxon>
        <taxon>Roseimaritima</taxon>
    </lineage>
</organism>
<sequence>MSTNDCKTVRPDLSAFHDGELASGQAATVAKHVESCESCAAELSSFRSIGSVFAKTPVQAKPADLWQQIERELSTATEPVTPSRRFATWVRESPYGAGLVSTAAAVLVLLGAGLWYGEERGGAKELGSGEAMAMHGSDGHTHEGENAMSAEHMVPGGTPHDHMAQFAGVMNDYLQKLPSDPDAAEQMLLSKYDGETVDSDGAVKLVGYRPIVSSGLPAGYSLESTSVLKMPCCTCVKAVCKRDDGSTLVLFEHDDEEAAWFGNRPSSIAMCGEKNCCLVDLDSSIAATWKQGSRSVTAVGVRDQHEVATLVTWLDKS</sequence>
<evidence type="ECO:0000313" key="4">
    <source>
        <dbReference type="Proteomes" id="UP000325286"/>
    </source>
</evidence>
<proteinExistence type="predicted"/>
<dbReference type="InterPro" id="IPR027383">
    <property type="entry name" value="Znf_put"/>
</dbReference>
<dbReference type="InterPro" id="IPR041916">
    <property type="entry name" value="Anti_sigma_zinc_sf"/>
</dbReference>
<evidence type="ECO:0000313" key="3">
    <source>
        <dbReference type="EMBL" id="QEG41308.1"/>
    </source>
</evidence>
<dbReference type="KEGG" id="rul:UC8_33270"/>
<dbReference type="Gene3D" id="1.10.10.1320">
    <property type="entry name" value="Anti-sigma factor, zinc-finger domain"/>
    <property type="match status" value="1"/>
</dbReference>
<accession>A0A5B9QQM0</accession>